<keyword evidence="2" id="KW-0489">Methyltransferase</keyword>
<organism evidence="2 3">
    <name type="scientific">Halomarina salina</name>
    <dbReference type="NCBI Taxonomy" id="1872699"/>
    <lineage>
        <taxon>Archaea</taxon>
        <taxon>Methanobacteriati</taxon>
        <taxon>Methanobacteriota</taxon>
        <taxon>Stenosarchaea group</taxon>
        <taxon>Halobacteria</taxon>
        <taxon>Halobacteriales</taxon>
        <taxon>Natronomonadaceae</taxon>
        <taxon>Halomarina</taxon>
    </lineage>
</organism>
<dbReference type="EC" id="2.1.1.64" evidence="2"/>
<dbReference type="InterPro" id="IPR050508">
    <property type="entry name" value="Methyltransf_Superfamily"/>
</dbReference>
<dbReference type="EMBL" id="JBHSQH010000001">
    <property type="protein sequence ID" value="MFC5971569.1"/>
    <property type="molecule type" value="Genomic_DNA"/>
</dbReference>
<proteinExistence type="predicted"/>
<dbReference type="InterPro" id="IPR041698">
    <property type="entry name" value="Methyltransf_25"/>
</dbReference>
<protein>
    <submittedName>
        <fullName evidence="2">Class I SAM-dependent methyltransferase</fullName>
        <ecNumber evidence="2">2.1.1.222</ecNumber>
        <ecNumber evidence="2">2.1.1.64</ecNumber>
    </submittedName>
</protein>
<comment type="caution">
    <text evidence="2">The sequence shown here is derived from an EMBL/GenBank/DDBJ whole genome shotgun (WGS) entry which is preliminary data.</text>
</comment>
<dbReference type="AlphaFoldDB" id="A0ABD5RMW4"/>
<evidence type="ECO:0000313" key="3">
    <source>
        <dbReference type="Proteomes" id="UP001596099"/>
    </source>
</evidence>
<reference evidence="2 3" key="1">
    <citation type="journal article" date="2019" name="Int. J. Syst. Evol. Microbiol.">
        <title>The Global Catalogue of Microorganisms (GCM) 10K type strain sequencing project: providing services to taxonomists for standard genome sequencing and annotation.</title>
        <authorList>
            <consortium name="The Broad Institute Genomics Platform"/>
            <consortium name="The Broad Institute Genome Sequencing Center for Infectious Disease"/>
            <person name="Wu L."/>
            <person name="Ma J."/>
        </authorList>
    </citation>
    <scope>NUCLEOTIDE SEQUENCE [LARGE SCALE GENOMIC DNA]</scope>
    <source>
        <strain evidence="2 3">CGMCC 1.12543</strain>
    </source>
</reference>
<dbReference type="InterPro" id="IPR029063">
    <property type="entry name" value="SAM-dependent_MTases_sf"/>
</dbReference>
<dbReference type="CDD" id="cd02440">
    <property type="entry name" value="AdoMet_MTases"/>
    <property type="match status" value="1"/>
</dbReference>
<dbReference type="SUPFAM" id="SSF53335">
    <property type="entry name" value="S-adenosyl-L-methionine-dependent methyltransferases"/>
    <property type="match status" value="1"/>
</dbReference>
<dbReference type="GO" id="GO:0032259">
    <property type="term" value="P:methylation"/>
    <property type="evidence" value="ECO:0007669"/>
    <property type="project" value="UniProtKB-KW"/>
</dbReference>
<dbReference type="GO" id="GO:0102208">
    <property type="term" value="F:2-polyprenyl-6-hydroxyphenol methylase activity"/>
    <property type="evidence" value="ECO:0007669"/>
    <property type="project" value="UniProtKB-EC"/>
</dbReference>
<dbReference type="PANTHER" id="PTHR42912">
    <property type="entry name" value="METHYLTRANSFERASE"/>
    <property type="match status" value="1"/>
</dbReference>
<name>A0ABD5RMW4_9EURY</name>
<evidence type="ECO:0000259" key="1">
    <source>
        <dbReference type="Pfam" id="PF13649"/>
    </source>
</evidence>
<gene>
    <name evidence="2" type="ORF">ACFPYI_09525</name>
</gene>
<dbReference type="GO" id="GO:0061542">
    <property type="term" value="F:3-demethylubiquinol 3-O-methyltransferase activity"/>
    <property type="evidence" value="ECO:0007669"/>
    <property type="project" value="UniProtKB-EC"/>
</dbReference>
<dbReference type="PANTHER" id="PTHR42912:SF45">
    <property type="entry name" value="23S RRNA (GUANINE(745)-N(1))-METHYLTRANSFERASE"/>
    <property type="match status" value="1"/>
</dbReference>
<dbReference type="Pfam" id="PF13649">
    <property type="entry name" value="Methyltransf_25"/>
    <property type="match status" value="1"/>
</dbReference>
<sequence length="213" mass="23561">MDSDEVRERWAERSGEFSPEYYAYYGPDETSAALLDLLDERVGPDASVLELGCSAGRHLAHLHENGYDDLTGIDLNPDAFDVLAETYPDLDETGTFHVGAIEEFVTDLPDDAFDAVYSVETLQHVPPEDDWVFAELARIAGDLLVTVEVEGEGDDRTETDERPAVNYVDEGVPLFYRDWNAVFTDCGAIEVESASLDRDTLRAFQPAGTDSAQ</sequence>
<dbReference type="EC" id="2.1.1.222" evidence="2"/>
<dbReference type="Gene3D" id="3.40.50.150">
    <property type="entry name" value="Vaccinia Virus protein VP39"/>
    <property type="match status" value="1"/>
</dbReference>
<dbReference type="RefSeq" id="WP_247414461.1">
    <property type="nucleotide sequence ID" value="NZ_JALLGW010000001.1"/>
</dbReference>
<keyword evidence="2" id="KW-0808">Transferase</keyword>
<dbReference type="Proteomes" id="UP001596099">
    <property type="component" value="Unassembled WGS sequence"/>
</dbReference>
<feature type="domain" description="Methyltransferase" evidence="1">
    <location>
        <begin position="48"/>
        <end position="139"/>
    </location>
</feature>
<accession>A0ABD5RMW4</accession>
<evidence type="ECO:0000313" key="2">
    <source>
        <dbReference type="EMBL" id="MFC5971569.1"/>
    </source>
</evidence>
<keyword evidence="3" id="KW-1185">Reference proteome</keyword>